<dbReference type="RefSeq" id="XP_033385071.1">
    <property type="nucleotide sequence ID" value="XM_033525945.1"/>
</dbReference>
<evidence type="ECO:0000313" key="2">
    <source>
        <dbReference type="EMBL" id="KAF2016732.1"/>
    </source>
</evidence>
<accession>A0A6A5XU57</accession>
<dbReference type="Proteomes" id="UP000799778">
    <property type="component" value="Unassembled WGS sequence"/>
</dbReference>
<feature type="region of interest" description="Disordered" evidence="1">
    <location>
        <begin position="58"/>
        <end position="81"/>
    </location>
</feature>
<evidence type="ECO:0000256" key="1">
    <source>
        <dbReference type="SAM" id="MobiDB-lite"/>
    </source>
</evidence>
<keyword evidence="3" id="KW-1185">Reference proteome</keyword>
<feature type="compositionally biased region" description="Basic and acidic residues" evidence="1">
    <location>
        <begin position="72"/>
        <end position="81"/>
    </location>
</feature>
<dbReference type="GeneID" id="54283342"/>
<gene>
    <name evidence="2" type="ORF">BU24DRAFT_409805</name>
</gene>
<proteinExistence type="predicted"/>
<reference evidence="2" key="1">
    <citation type="journal article" date="2020" name="Stud. Mycol.">
        <title>101 Dothideomycetes genomes: a test case for predicting lifestyles and emergence of pathogens.</title>
        <authorList>
            <person name="Haridas S."/>
            <person name="Albert R."/>
            <person name="Binder M."/>
            <person name="Bloem J."/>
            <person name="Labutti K."/>
            <person name="Salamov A."/>
            <person name="Andreopoulos B."/>
            <person name="Baker S."/>
            <person name="Barry K."/>
            <person name="Bills G."/>
            <person name="Bluhm B."/>
            <person name="Cannon C."/>
            <person name="Castanera R."/>
            <person name="Culley D."/>
            <person name="Daum C."/>
            <person name="Ezra D."/>
            <person name="Gonzalez J."/>
            <person name="Henrissat B."/>
            <person name="Kuo A."/>
            <person name="Liang C."/>
            <person name="Lipzen A."/>
            <person name="Lutzoni F."/>
            <person name="Magnuson J."/>
            <person name="Mondo S."/>
            <person name="Nolan M."/>
            <person name="Ohm R."/>
            <person name="Pangilinan J."/>
            <person name="Park H.-J."/>
            <person name="Ramirez L."/>
            <person name="Alfaro M."/>
            <person name="Sun H."/>
            <person name="Tritt A."/>
            <person name="Yoshinaga Y."/>
            <person name="Zwiers L.-H."/>
            <person name="Turgeon B."/>
            <person name="Goodwin S."/>
            <person name="Spatafora J."/>
            <person name="Crous P."/>
            <person name="Grigoriev I."/>
        </authorList>
    </citation>
    <scope>NUCLEOTIDE SEQUENCE</scope>
    <source>
        <strain evidence="2">CBS 175.79</strain>
    </source>
</reference>
<dbReference type="EMBL" id="ML978069">
    <property type="protein sequence ID" value="KAF2016732.1"/>
    <property type="molecule type" value="Genomic_DNA"/>
</dbReference>
<sequence length="175" mass="19854">MNATVRRRYTERIRAQRTADNGPVGDDERWMSGSKPLLASHDPRLAIHKVAILPIHMQSQGPKQGPLGRRATAREDDDKPCRGLEIRPVKAKVTASNRGKELMQRIRHMYTIVHMYDARGSRRFEKDSQDMGKSRCKLIAAEHKKHGASQCAGQEMDQASAGEPRRRNYQLMLAV</sequence>
<protein>
    <submittedName>
        <fullName evidence="2">Uncharacterized protein</fullName>
    </submittedName>
</protein>
<organism evidence="2 3">
    <name type="scientific">Aaosphaeria arxii CBS 175.79</name>
    <dbReference type="NCBI Taxonomy" id="1450172"/>
    <lineage>
        <taxon>Eukaryota</taxon>
        <taxon>Fungi</taxon>
        <taxon>Dikarya</taxon>
        <taxon>Ascomycota</taxon>
        <taxon>Pezizomycotina</taxon>
        <taxon>Dothideomycetes</taxon>
        <taxon>Pleosporomycetidae</taxon>
        <taxon>Pleosporales</taxon>
        <taxon>Pleosporales incertae sedis</taxon>
        <taxon>Aaosphaeria</taxon>
    </lineage>
</organism>
<dbReference type="AlphaFoldDB" id="A0A6A5XU57"/>
<evidence type="ECO:0000313" key="3">
    <source>
        <dbReference type="Proteomes" id="UP000799778"/>
    </source>
</evidence>
<name>A0A6A5XU57_9PLEO</name>